<evidence type="ECO:0000256" key="1">
    <source>
        <dbReference type="SAM" id="MobiDB-lite"/>
    </source>
</evidence>
<reference evidence="3" key="1">
    <citation type="submission" date="2020-05" db="EMBL/GenBank/DDBJ databases">
        <title>WGS assembly of Panicum virgatum.</title>
        <authorList>
            <person name="Lovell J.T."/>
            <person name="Jenkins J."/>
            <person name="Shu S."/>
            <person name="Juenger T.E."/>
            <person name="Schmutz J."/>
        </authorList>
    </citation>
    <scope>NUCLEOTIDE SEQUENCE</scope>
    <source>
        <strain evidence="3">AP13</strain>
    </source>
</reference>
<feature type="region of interest" description="Disordered" evidence="1">
    <location>
        <begin position="198"/>
        <end position="223"/>
    </location>
</feature>
<accession>A0A8T0PLG9</accession>
<gene>
    <name evidence="3" type="ORF">PVAP13_8KG212700</name>
</gene>
<evidence type="ECO:0000313" key="4">
    <source>
        <dbReference type="Proteomes" id="UP000823388"/>
    </source>
</evidence>
<sequence>MLTFISARSISMYSPSPFSSPSTTRTMAVEEVLAPCAPRGAAVHALAPWIISPFARKLGFDLARPFCPAPASLWDEDDDLHNWELVDSCTGSEILAKPSSNGGLNQEEWPSEDMPPSWNGGSDIHIDSHAIGAPEYLSAQHSLYLQMALLSDAWDIIGEDVQDGSVFSYPNAVTLDIGARGVPSDVVTVPHQVYCQGTNRNTSKVNQKDSGAPGSEPNKTDWQQQQVEGTHATLNNVNGPRLIGVDSLLSGAFATAGDKGWLPICQGKMETSATSLWEISANNSGSVICEAECKNISGLAAAEYLIEQHFLIDNAVLAKQLCNGVSAVSSPEQKIGEPEDHSGYGSPVAGVHGVSIAPKKKDPGTTWLIASAAPHHATGNRALLSGFAPDHGDLFVKAGDAGSAPMRVAGCGIVVTDAVVLPDVWYVPGLAVNVVSVSQLAELDYSVVFGHGQCCVRSGEDGGVVGTARAGEDGLFALDFIKVPLGI</sequence>
<feature type="compositionally biased region" description="Polar residues" evidence="1">
    <location>
        <begin position="198"/>
        <end position="209"/>
    </location>
</feature>
<comment type="caution">
    <text evidence="3">The sequence shown here is derived from an EMBL/GenBank/DDBJ whole genome shotgun (WGS) entry which is preliminary data.</text>
</comment>
<keyword evidence="4" id="KW-1185">Reference proteome</keyword>
<name>A0A8T0PLG9_PANVG</name>
<dbReference type="InterPro" id="IPR054722">
    <property type="entry name" value="PolX-like_BBD"/>
</dbReference>
<dbReference type="EMBL" id="CM029051">
    <property type="protein sequence ID" value="KAG2561955.1"/>
    <property type="molecule type" value="Genomic_DNA"/>
</dbReference>
<proteinExistence type="predicted"/>
<dbReference type="Proteomes" id="UP000823388">
    <property type="component" value="Chromosome 8K"/>
</dbReference>
<dbReference type="Pfam" id="PF22936">
    <property type="entry name" value="Pol_BBD"/>
    <property type="match status" value="1"/>
</dbReference>
<organism evidence="3 4">
    <name type="scientific">Panicum virgatum</name>
    <name type="common">Blackwell switchgrass</name>
    <dbReference type="NCBI Taxonomy" id="38727"/>
    <lineage>
        <taxon>Eukaryota</taxon>
        <taxon>Viridiplantae</taxon>
        <taxon>Streptophyta</taxon>
        <taxon>Embryophyta</taxon>
        <taxon>Tracheophyta</taxon>
        <taxon>Spermatophyta</taxon>
        <taxon>Magnoliopsida</taxon>
        <taxon>Liliopsida</taxon>
        <taxon>Poales</taxon>
        <taxon>Poaceae</taxon>
        <taxon>PACMAD clade</taxon>
        <taxon>Panicoideae</taxon>
        <taxon>Panicodae</taxon>
        <taxon>Paniceae</taxon>
        <taxon>Panicinae</taxon>
        <taxon>Panicum</taxon>
        <taxon>Panicum sect. Hiantes</taxon>
    </lineage>
</organism>
<evidence type="ECO:0000313" key="3">
    <source>
        <dbReference type="EMBL" id="KAG2561955.1"/>
    </source>
</evidence>
<dbReference type="AlphaFoldDB" id="A0A8T0PLG9"/>
<protein>
    <recommendedName>
        <fullName evidence="2">Retrovirus-related Pol polyprotein from transposon TNT 1-94-like beta-barrel domain-containing protein</fullName>
    </recommendedName>
</protein>
<feature type="domain" description="Retrovirus-related Pol polyprotein from transposon TNT 1-94-like beta-barrel" evidence="2">
    <location>
        <begin position="367"/>
        <end position="444"/>
    </location>
</feature>
<evidence type="ECO:0000259" key="2">
    <source>
        <dbReference type="Pfam" id="PF22936"/>
    </source>
</evidence>